<dbReference type="Proteomes" id="UP000634136">
    <property type="component" value="Unassembled WGS sequence"/>
</dbReference>
<dbReference type="EMBL" id="JAAIUW010000010">
    <property type="protein sequence ID" value="KAF7811764.1"/>
    <property type="molecule type" value="Genomic_DNA"/>
</dbReference>
<organism evidence="2 3">
    <name type="scientific">Senna tora</name>
    <dbReference type="NCBI Taxonomy" id="362788"/>
    <lineage>
        <taxon>Eukaryota</taxon>
        <taxon>Viridiplantae</taxon>
        <taxon>Streptophyta</taxon>
        <taxon>Embryophyta</taxon>
        <taxon>Tracheophyta</taxon>
        <taxon>Spermatophyta</taxon>
        <taxon>Magnoliopsida</taxon>
        <taxon>eudicotyledons</taxon>
        <taxon>Gunneridae</taxon>
        <taxon>Pentapetalae</taxon>
        <taxon>rosids</taxon>
        <taxon>fabids</taxon>
        <taxon>Fabales</taxon>
        <taxon>Fabaceae</taxon>
        <taxon>Caesalpinioideae</taxon>
        <taxon>Cassia clade</taxon>
        <taxon>Senna</taxon>
    </lineage>
</organism>
<accession>A0A834SX96</accession>
<keyword evidence="3" id="KW-1185">Reference proteome</keyword>
<proteinExistence type="predicted"/>
<feature type="region of interest" description="Disordered" evidence="1">
    <location>
        <begin position="122"/>
        <end position="144"/>
    </location>
</feature>
<evidence type="ECO:0000256" key="1">
    <source>
        <dbReference type="SAM" id="MobiDB-lite"/>
    </source>
</evidence>
<gene>
    <name evidence="2" type="ORF">G2W53_032740</name>
</gene>
<feature type="region of interest" description="Disordered" evidence="1">
    <location>
        <begin position="62"/>
        <end position="95"/>
    </location>
</feature>
<sequence length="144" mass="16458">MISQRMKFKNPNLRSLRLKRMTYLSMLRKKKGKFRDKGKNVVNEGEQEDGDVGYMDLLKHAKKSKGEARDMGKNVVNEEVEEEGDVEYPDLDDSDFDLEDGFGEDYSIDLNPRRDAPAMTVILQSGDQVEERPAPQRTSQGEDA</sequence>
<comment type="caution">
    <text evidence="2">The sequence shown here is derived from an EMBL/GenBank/DDBJ whole genome shotgun (WGS) entry which is preliminary data.</text>
</comment>
<dbReference type="AlphaFoldDB" id="A0A834SX96"/>
<reference evidence="2" key="1">
    <citation type="submission" date="2020-09" db="EMBL/GenBank/DDBJ databases">
        <title>Genome-Enabled Discovery of Anthraquinone Biosynthesis in Senna tora.</title>
        <authorList>
            <person name="Kang S.-H."/>
            <person name="Pandey R.P."/>
            <person name="Lee C.-M."/>
            <person name="Sim J.-S."/>
            <person name="Jeong J.-T."/>
            <person name="Choi B.-S."/>
            <person name="Jung M."/>
            <person name="Ginzburg D."/>
            <person name="Zhao K."/>
            <person name="Won S.Y."/>
            <person name="Oh T.-J."/>
            <person name="Yu Y."/>
            <person name="Kim N.-H."/>
            <person name="Lee O.R."/>
            <person name="Lee T.-H."/>
            <person name="Bashyal P."/>
            <person name="Kim T.-S."/>
            <person name="Lee W.-H."/>
            <person name="Kawkins C."/>
            <person name="Kim C.-K."/>
            <person name="Kim J.S."/>
            <person name="Ahn B.O."/>
            <person name="Rhee S.Y."/>
            <person name="Sohng J.K."/>
        </authorList>
    </citation>
    <scope>NUCLEOTIDE SEQUENCE</scope>
    <source>
        <tissue evidence="2">Leaf</tissue>
    </source>
</reference>
<evidence type="ECO:0000313" key="3">
    <source>
        <dbReference type="Proteomes" id="UP000634136"/>
    </source>
</evidence>
<evidence type="ECO:0000313" key="2">
    <source>
        <dbReference type="EMBL" id="KAF7811764.1"/>
    </source>
</evidence>
<name>A0A834SX96_9FABA</name>
<protein>
    <submittedName>
        <fullName evidence="2">Uncharacterized protein</fullName>
    </submittedName>
</protein>
<feature type="compositionally biased region" description="Acidic residues" evidence="1">
    <location>
        <begin position="78"/>
        <end position="95"/>
    </location>
</feature>